<evidence type="ECO:0000256" key="1">
    <source>
        <dbReference type="ARBA" id="ARBA00005234"/>
    </source>
</evidence>
<dbReference type="Gene3D" id="3.40.395.10">
    <property type="entry name" value="Adenoviral Proteinase, Chain A"/>
    <property type="match status" value="1"/>
</dbReference>
<feature type="compositionally biased region" description="Polar residues" evidence="6">
    <location>
        <begin position="257"/>
        <end position="272"/>
    </location>
</feature>
<dbReference type="InterPro" id="IPR003653">
    <property type="entry name" value="Peptidase_C48_C"/>
</dbReference>
<dbReference type="InterPro" id="IPR051947">
    <property type="entry name" value="Sentrin-specific_protease"/>
</dbReference>
<feature type="compositionally biased region" description="Low complexity" evidence="6">
    <location>
        <begin position="551"/>
        <end position="570"/>
    </location>
</feature>
<feature type="compositionally biased region" description="Acidic residues" evidence="6">
    <location>
        <begin position="280"/>
        <end position="299"/>
    </location>
</feature>
<dbReference type="SUPFAM" id="SSF54001">
    <property type="entry name" value="Cysteine proteinases"/>
    <property type="match status" value="1"/>
</dbReference>
<organism evidence="8 9">
    <name type="scientific">Apiotrichum porosum</name>
    <dbReference type="NCBI Taxonomy" id="105984"/>
    <lineage>
        <taxon>Eukaryota</taxon>
        <taxon>Fungi</taxon>
        <taxon>Dikarya</taxon>
        <taxon>Basidiomycota</taxon>
        <taxon>Agaricomycotina</taxon>
        <taxon>Tremellomycetes</taxon>
        <taxon>Trichosporonales</taxon>
        <taxon>Trichosporonaceae</taxon>
        <taxon>Apiotrichum</taxon>
    </lineage>
</organism>
<name>A0A427Y4W3_9TREE</name>
<feature type="compositionally biased region" description="Basic and acidic residues" evidence="6">
    <location>
        <begin position="869"/>
        <end position="891"/>
    </location>
</feature>
<dbReference type="GO" id="GO:0006508">
    <property type="term" value="P:proteolysis"/>
    <property type="evidence" value="ECO:0007669"/>
    <property type="project" value="UniProtKB-KW"/>
</dbReference>
<sequence>MEYNSVHREPSRQTSREASMGEEGGSDEVHKAGVRKPHFGLEREGRAVRLAAEKAHKGKSKNNSSPFAVSHTGPSKRQREPRRSSPDYGPEMRQPRRSNLDPGRPASRSGQQHQLPEMWGPSTPKNANEEMYNDLDDEEPRPGPSRQRRRQLPPSSPPTEVASALPALRPKLNHERRERSKADELPPNAGKSSRESRKLTPTCLSVSSGEENQPPPRTRSDSFAEHAPHHGNSSTVGRPSMTNHSNHSNHRGHPANGHTQSSPTKRTVLNSALSSRLVSDSDEEEEEPVEDRPEPEEPIEQFTPTPDNPEIPDQSKGKGGPTVRKPLAAATTSSSFAAPSGQGANRKKRAMQRKDGTTAQAESVPPLQKPRRLINIPSSNVSNYVPAAVEFCFLVDEDGTNYKARLSAVSLNATSRLLELHRKADSNGVSAMAAIPIACVQEIEVRFAVAITELWTQELQSLFNVVDQRRETTFTNCTSIHLHLASEQASAPLLQRLIDLFKNDLLRRDVDQEDCAQRLNYVDASAIATFRTVYNNPANFHDEPSIRPRPVRSAAASHASQAALVRAAHSSNGGRSRTDSDAFHAKGKGKERERDQDGRQSKLSFGTDRNSTTVMSRPRRSTRASGAPHPSRYLEKEEEEPDDSDITALAPPHRKSPRLDKHDLLFPYPPEGRVDVNITKGEKYRLTDGDFLNDVFLEFGLRFTLNEAVERTPDVHVHMFNSFFYERLAKKDKTKASDDHWPAYDTVKKWTKTAKVFEKQFLIVPINESFHWFLAVIYNPKGILKPKAVVEADDLTDRPVTRAAAATVAEDDVTSTKDSAAPSNTTSPRDDALPNDNISTKDDIDSSQTTPTVHMESPTAEAEEAQDGDNSKDPLDVMSERGDGDAIEIDRPTVLSDSEGGDGDAIEIDPTAVSSDSEVLVGHVEKLSLSQEQRMAERESVDLPLPSRAPSPQEISPPPQPIASFDFQMIINQDNPVALAQLESERGPSPKADVVATPKAPELVDRQIWNSDE</sequence>
<evidence type="ECO:0000313" key="9">
    <source>
        <dbReference type="Proteomes" id="UP000279236"/>
    </source>
</evidence>
<keyword evidence="4" id="KW-0833">Ubl conjugation pathway</keyword>
<accession>A0A427Y4W3</accession>
<evidence type="ECO:0000256" key="5">
    <source>
        <dbReference type="ARBA" id="ARBA00022801"/>
    </source>
</evidence>
<feature type="compositionally biased region" description="Polar residues" evidence="6">
    <location>
        <begin position="601"/>
        <end position="615"/>
    </location>
</feature>
<feature type="compositionally biased region" description="Polar residues" evidence="6">
    <location>
        <begin position="231"/>
        <end position="246"/>
    </location>
</feature>
<proteinExistence type="inferred from homology"/>
<dbReference type="GO" id="GO:0016926">
    <property type="term" value="P:protein desumoylation"/>
    <property type="evidence" value="ECO:0007669"/>
    <property type="project" value="TreeGrafter"/>
</dbReference>
<keyword evidence="9" id="KW-1185">Reference proteome</keyword>
<feature type="compositionally biased region" description="Basic and acidic residues" evidence="6">
    <location>
        <begin position="218"/>
        <end position="228"/>
    </location>
</feature>
<comment type="similarity">
    <text evidence="1">Belongs to the peptidase C48 family.</text>
</comment>
<keyword evidence="5" id="KW-0378">Hydrolase</keyword>
<feature type="compositionally biased region" description="Basic and acidic residues" evidence="6">
    <location>
        <begin position="576"/>
        <end position="600"/>
    </location>
</feature>
<dbReference type="GO" id="GO:0005634">
    <property type="term" value="C:nucleus"/>
    <property type="evidence" value="ECO:0007669"/>
    <property type="project" value="TreeGrafter"/>
</dbReference>
<dbReference type="Proteomes" id="UP000279236">
    <property type="component" value="Unassembled WGS sequence"/>
</dbReference>
<evidence type="ECO:0000256" key="4">
    <source>
        <dbReference type="ARBA" id="ARBA00022786"/>
    </source>
</evidence>
<feature type="region of interest" description="Disordered" evidence="6">
    <location>
        <begin position="538"/>
        <end position="666"/>
    </location>
</feature>
<dbReference type="OrthoDB" id="442460at2759"/>
<feature type="compositionally biased region" description="Polar residues" evidence="6">
    <location>
        <begin position="61"/>
        <end position="73"/>
    </location>
</feature>
<feature type="compositionally biased region" description="Acidic residues" evidence="6">
    <location>
        <begin position="636"/>
        <end position="645"/>
    </location>
</feature>
<comment type="caution">
    <text evidence="8">The sequence shown here is derived from an EMBL/GenBank/DDBJ whole genome shotgun (WGS) entry which is preliminary data.</text>
</comment>
<feature type="compositionally biased region" description="Polar residues" evidence="6">
    <location>
        <begin position="202"/>
        <end position="211"/>
    </location>
</feature>
<dbReference type="PANTHER" id="PTHR46896:SF3">
    <property type="entry name" value="FI06413P-RELATED"/>
    <property type="match status" value="1"/>
</dbReference>
<dbReference type="InterPro" id="IPR038765">
    <property type="entry name" value="Papain-like_cys_pep_sf"/>
</dbReference>
<feature type="compositionally biased region" description="Polar residues" evidence="6">
    <location>
        <begin position="817"/>
        <end position="827"/>
    </location>
</feature>
<dbReference type="EMBL" id="RSCE01000002">
    <property type="protein sequence ID" value="RSH86124.1"/>
    <property type="molecule type" value="Genomic_DNA"/>
</dbReference>
<evidence type="ECO:0000256" key="6">
    <source>
        <dbReference type="SAM" id="MobiDB-lite"/>
    </source>
</evidence>
<dbReference type="GO" id="GO:0005737">
    <property type="term" value="C:cytoplasm"/>
    <property type="evidence" value="ECO:0007669"/>
    <property type="project" value="TreeGrafter"/>
</dbReference>
<keyword evidence="3" id="KW-0645">Protease</keyword>
<feature type="compositionally biased region" description="Low complexity" evidence="6">
    <location>
        <begin position="328"/>
        <end position="340"/>
    </location>
</feature>
<dbReference type="PANTHER" id="PTHR46896">
    <property type="entry name" value="SENTRIN-SPECIFIC PROTEASE"/>
    <property type="match status" value="1"/>
</dbReference>
<evidence type="ECO:0000256" key="2">
    <source>
        <dbReference type="ARBA" id="ARBA00022553"/>
    </source>
</evidence>
<dbReference type="PROSITE" id="PS50600">
    <property type="entry name" value="ULP_PROTEASE"/>
    <property type="match status" value="1"/>
</dbReference>
<dbReference type="Pfam" id="PF02902">
    <property type="entry name" value="Peptidase_C48"/>
    <property type="match status" value="1"/>
</dbReference>
<gene>
    <name evidence="8" type="ORF">EHS24_004352</name>
</gene>
<reference evidence="8 9" key="1">
    <citation type="submission" date="2018-11" db="EMBL/GenBank/DDBJ databases">
        <title>Genome sequence of Apiotrichum porosum DSM 27194.</title>
        <authorList>
            <person name="Aliyu H."/>
            <person name="Gorte O."/>
            <person name="Ochsenreither K."/>
        </authorList>
    </citation>
    <scope>NUCLEOTIDE SEQUENCE [LARGE SCALE GENOMIC DNA]</scope>
    <source>
        <strain evidence="8 9">DSM 27194</strain>
    </source>
</reference>
<feature type="domain" description="Ubiquitin-like protease family profile" evidence="7">
    <location>
        <begin position="676"/>
        <end position="1013"/>
    </location>
</feature>
<feature type="region of interest" description="Disordered" evidence="6">
    <location>
        <begin position="1"/>
        <end position="371"/>
    </location>
</feature>
<keyword evidence="2" id="KW-0597">Phosphoprotein</keyword>
<feature type="compositionally biased region" description="Basic and acidic residues" evidence="6">
    <location>
        <begin position="172"/>
        <end position="184"/>
    </location>
</feature>
<evidence type="ECO:0000313" key="8">
    <source>
        <dbReference type="EMBL" id="RSH86124.1"/>
    </source>
</evidence>
<dbReference type="GeneID" id="39588895"/>
<evidence type="ECO:0000259" key="7">
    <source>
        <dbReference type="PROSITE" id="PS50600"/>
    </source>
</evidence>
<protein>
    <recommendedName>
        <fullName evidence="7">Ubiquitin-like protease family profile domain-containing protein</fullName>
    </recommendedName>
</protein>
<feature type="compositionally biased region" description="Basic and acidic residues" evidence="6">
    <location>
        <begin position="39"/>
        <end position="55"/>
    </location>
</feature>
<dbReference type="RefSeq" id="XP_028478909.1">
    <property type="nucleotide sequence ID" value="XM_028619937.1"/>
</dbReference>
<dbReference type="AlphaFoldDB" id="A0A427Y4W3"/>
<evidence type="ECO:0000256" key="3">
    <source>
        <dbReference type="ARBA" id="ARBA00022670"/>
    </source>
</evidence>
<feature type="region of interest" description="Disordered" evidence="6">
    <location>
        <begin position="806"/>
        <end position="962"/>
    </location>
</feature>
<feature type="compositionally biased region" description="Basic and acidic residues" evidence="6">
    <location>
        <begin position="1"/>
        <end position="15"/>
    </location>
</feature>
<dbReference type="STRING" id="105984.A0A427Y4W3"/>
<dbReference type="GO" id="GO:0070139">
    <property type="term" value="F:SUMO-specific endopeptidase activity"/>
    <property type="evidence" value="ECO:0007669"/>
    <property type="project" value="TreeGrafter"/>
</dbReference>